<dbReference type="SMART" id="SM00421">
    <property type="entry name" value="HTH_LUXR"/>
    <property type="match status" value="1"/>
</dbReference>
<dbReference type="InterPro" id="IPR000792">
    <property type="entry name" value="Tscrpt_reg_LuxR_C"/>
</dbReference>
<evidence type="ECO:0000259" key="5">
    <source>
        <dbReference type="PROSITE" id="PS50043"/>
    </source>
</evidence>
<dbReference type="CDD" id="cd06170">
    <property type="entry name" value="LuxR_C_like"/>
    <property type="match status" value="1"/>
</dbReference>
<keyword evidence="4" id="KW-0804">Transcription</keyword>
<dbReference type="PRINTS" id="PR00038">
    <property type="entry name" value="HTHLUXR"/>
</dbReference>
<keyword evidence="1" id="KW-0805">Transcription regulation</keyword>
<reference evidence="6" key="1">
    <citation type="submission" date="2019-06" db="EMBL/GenBank/DDBJ databases">
        <authorList>
            <person name="Deangelis K."/>
            <person name="Huntemann M."/>
            <person name="Clum A."/>
            <person name="Pillay M."/>
            <person name="Palaniappan K."/>
            <person name="Varghese N."/>
            <person name="Mikhailova N."/>
            <person name="Stamatis D."/>
            <person name="Reddy T."/>
            <person name="Daum C."/>
            <person name="Shapiro N."/>
            <person name="Ivanova N."/>
            <person name="Kyrpides N."/>
            <person name="Woyke T."/>
        </authorList>
    </citation>
    <scope>NUCLEOTIDE SEQUENCE [LARGE SCALE GENOMIC DNA]</scope>
    <source>
        <strain evidence="6">128R</strain>
    </source>
</reference>
<evidence type="ECO:0000313" key="6">
    <source>
        <dbReference type="EMBL" id="TVZ69368.1"/>
    </source>
</evidence>
<evidence type="ECO:0000256" key="4">
    <source>
        <dbReference type="ARBA" id="ARBA00023163"/>
    </source>
</evidence>
<reference evidence="6" key="2">
    <citation type="submission" date="2019-08" db="EMBL/GenBank/DDBJ databases">
        <title>Investigation of anaerobic lignin degradation for improved lignocellulosic biofuels.</title>
        <authorList>
            <person name="Deangelis K.PhD."/>
        </authorList>
    </citation>
    <scope>NUCLEOTIDE SEQUENCE [LARGE SCALE GENOMIC DNA]</scope>
    <source>
        <strain evidence="6">128R</strain>
    </source>
</reference>
<dbReference type="SUPFAM" id="SSF46894">
    <property type="entry name" value="C-terminal effector domain of the bipartite response regulators"/>
    <property type="match status" value="1"/>
</dbReference>
<dbReference type="EMBL" id="VISQ01000001">
    <property type="protein sequence ID" value="TVZ69368.1"/>
    <property type="molecule type" value="Genomic_DNA"/>
</dbReference>
<gene>
    <name evidence="6" type="ORF">FHU10_1875</name>
</gene>
<accession>A0A542CVN4</accession>
<evidence type="ECO:0000256" key="2">
    <source>
        <dbReference type="ARBA" id="ARBA00023125"/>
    </source>
</evidence>
<dbReference type="Pfam" id="PF00196">
    <property type="entry name" value="GerE"/>
    <property type="match status" value="1"/>
</dbReference>
<dbReference type="GO" id="GO:0003677">
    <property type="term" value="F:DNA binding"/>
    <property type="evidence" value="ECO:0007669"/>
    <property type="project" value="UniProtKB-KW"/>
</dbReference>
<keyword evidence="3" id="KW-0010">Activator</keyword>
<dbReference type="InterPro" id="IPR016032">
    <property type="entry name" value="Sig_transdc_resp-reg_C-effctor"/>
</dbReference>
<evidence type="ECO:0000256" key="3">
    <source>
        <dbReference type="ARBA" id="ARBA00023159"/>
    </source>
</evidence>
<dbReference type="AlphaFoldDB" id="A0A542CVN4"/>
<proteinExistence type="predicted"/>
<comment type="caution">
    <text evidence="6">The sequence shown here is derived from an EMBL/GenBank/DDBJ whole genome shotgun (WGS) entry which is preliminary data.</text>
</comment>
<sequence>MSRVSTESLIAKLNSLTVAIPLEILIAWESSDEAWCLKDVHKIPIYANARYALLLKPVKEGKPSALAPFKPFIAVHDQRVIDEMRKIEAIGILPIEANRVFSVFYCERMPYYDKQAKLSGIISHIKPLNSITPRFFVSGDDIGKLTSVCPSDIFTDKEWVVAFLLLQGMVEKEIADILNRTLRTVKFHKSNILAKVHCETTREFISLARHQHWQFYIPPLFSKPCYIIR</sequence>
<organism evidence="6">
    <name type="scientific">Serratia fonticola</name>
    <dbReference type="NCBI Taxonomy" id="47917"/>
    <lineage>
        <taxon>Bacteria</taxon>
        <taxon>Pseudomonadati</taxon>
        <taxon>Pseudomonadota</taxon>
        <taxon>Gammaproteobacteria</taxon>
        <taxon>Enterobacterales</taxon>
        <taxon>Yersiniaceae</taxon>
        <taxon>Serratia</taxon>
    </lineage>
</organism>
<name>A0A542CVN4_SERFO</name>
<dbReference type="PANTHER" id="PTHR44688">
    <property type="entry name" value="DNA-BINDING TRANSCRIPTIONAL ACTIVATOR DEVR_DOSR"/>
    <property type="match status" value="1"/>
</dbReference>
<dbReference type="PROSITE" id="PS50043">
    <property type="entry name" value="HTH_LUXR_2"/>
    <property type="match status" value="1"/>
</dbReference>
<evidence type="ECO:0000256" key="1">
    <source>
        <dbReference type="ARBA" id="ARBA00023015"/>
    </source>
</evidence>
<keyword evidence="2" id="KW-0238">DNA-binding</keyword>
<dbReference type="PANTHER" id="PTHR44688:SF16">
    <property type="entry name" value="DNA-BINDING TRANSCRIPTIONAL ACTIVATOR DEVR_DOSR"/>
    <property type="match status" value="1"/>
</dbReference>
<dbReference type="InterPro" id="IPR036388">
    <property type="entry name" value="WH-like_DNA-bd_sf"/>
</dbReference>
<protein>
    <submittedName>
        <fullName evidence="6">Regulatory LuxR family protein</fullName>
    </submittedName>
</protein>
<feature type="domain" description="HTH luxR-type" evidence="5">
    <location>
        <begin position="147"/>
        <end position="212"/>
    </location>
</feature>
<dbReference type="GO" id="GO:0006355">
    <property type="term" value="P:regulation of DNA-templated transcription"/>
    <property type="evidence" value="ECO:0007669"/>
    <property type="project" value="InterPro"/>
</dbReference>
<dbReference type="Gene3D" id="1.10.10.10">
    <property type="entry name" value="Winged helix-like DNA-binding domain superfamily/Winged helix DNA-binding domain"/>
    <property type="match status" value="1"/>
</dbReference>